<accession>A0A5N0TFS1</accession>
<dbReference type="GO" id="GO:0006310">
    <property type="term" value="P:DNA recombination"/>
    <property type="evidence" value="ECO:0007669"/>
    <property type="project" value="UniProtKB-KW"/>
</dbReference>
<dbReference type="RefSeq" id="WP_150863033.1">
    <property type="nucleotide sequence ID" value="NZ_VYXP01000002.1"/>
</dbReference>
<dbReference type="Proteomes" id="UP000325372">
    <property type="component" value="Unassembled WGS sequence"/>
</dbReference>
<dbReference type="PROSITE" id="PS51898">
    <property type="entry name" value="TYR_RECOMBINASE"/>
    <property type="match status" value="1"/>
</dbReference>
<evidence type="ECO:0000256" key="2">
    <source>
        <dbReference type="ARBA" id="ARBA00023172"/>
    </source>
</evidence>
<dbReference type="InterPro" id="IPR002104">
    <property type="entry name" value="Integrase_catalytic"/>
</dbReference>
<name>A0A5N0TFS1_9GAMM</name>
<organism evidence="4 5">
    <name type="scientific">Marinihelvus fidelis</name>
    <dbReference type="NCBI Taxonomy" id="2613842"/>
    <lineage>
        <taxon>Bacteria</taxon>
        <taxon>Pseudomonadati</taxon>
        <taxon>Pseudomonadota</taxon>
        <taxon>Gammaproteobacteria</taxon>
        <taxon>Chromatiales</taxon>
        <taxon>Wenzhouxiangellaceae</taxon>
        <taxon>Marinihelvus</taxon>
    </lineage>
</organism>
<dbReference type="PANTHER" id="PTHR30349">
    <property type="entry name" value="PHAGE INTEGRASE-RELATED"/>
    <property type="match status" value="1"/>
</dbReference>
<proteinExistence type="predicted"/>
<dbReference type="GO" id="GO:0015074">
    <property type="term" value="P:DNA integration"/>
    <property type="evidence" value="ECO:0007669"/>
    <property type="project" value="UniProtKB-KW"/>
</dbReference>
<dbReference type="PANTHER" id="PTHR30349:SF82">
    <property type="entry name" value="INTEGRASE_RECOMBINASE YOEC-RELATED"/>
    <property type="match status" value="1"/>
</dbReference>
<dbReference type="EMBL" id="VYXP01000002">
    <property type="protein sequence ID" value="KAA9133471.1"/>
    <property type="molecule type" value="Genomic_DNA"/>
</dbReference>
<reference evidence="4 5" key="1">
    <citation type="submission" date="2019-09" db="EMBL/GenBank/DDBJ databases">
        <title>Wenzhouxiangella sp. Genome sequencing and assembly.</title>
        <authorList>
            <person name="Zhang R."/>
        </authorList>
    </citation>
    <scope>NUCLEOTIDE SEQUENCE [LARGE SCALE GENOMIC DNA]</scope>
    <source>
        <strain evidence="4 5">W260</strain>
    </source>
</reference>
<dbReference type="CDD" id="cd01192">
    <property type="entry name" value="INT_C_like_3"/>
    <property type="match status" value="1"/>
</dbReference>
<dbReference type="InterPro" id="IPR011010">
    <property type="entry name" value="DNA_brk_join_enz"/>
</dbReference>
<evidence type="ECO:0000259" key="3">
    <source>
        <dbReference type="PROSITE" id="PS51898"/>
    </source>
</evidence>
<protein>
    <submittedName>
        <fullName evidence="4">Site-specific integrase</fullName>
    </submittedName>
</protein>
<dbReference type="Gene3D" id="1.10.443.10">
    <property type="entry name" value="Intergrase catalytic core"/>
    <property type="match status" value="1"/>
</dbReference>
<dbReference type="SUPFAM" id="SSF56349">
    <property type="entry name" value="DNA breaking-rejoining enzymes"/>
    <property type="match status" value="1"/>
</dbReference>
<keyword evidence="2" id="KW-0233">DNA recombination</keyword>
<dbReference type="InterPro" id="IPR050090">
    <property type="entry name" value="Tyrosine_recombinase_XerCD"/>
</dbReference>
<dbReference type="Pfam" id="PF00589">
    <property type="entry name" value="Phage_integrase"/>
    <property type="match status" value="1"/>
</dbReference>
<keyword evidence="5" id="KW-1185">Reference proteome</keyword>
<evidence type="ECO:0000256" key="1">
    <source>
        <dbReference type="ARBA" id="ARBA00022908"/>
    </source>
</evidence>
<evidence type="ECO:0000313" key="5">
    <source>
        <dbReference type="Proteomes" id="UP000325372"/>
    </source>
</evidence>
<dbReference type="InterPro" id="IPR013762">
    <property type="entry name" value="Integrase-like_cat_sf"/>
</dbReference>
<dbReference type="AlphaFoldDB" id="A0A5N0TFS1"/>
<sequence>MEVVQPVRSKRKIRQMFEWLDERNPRDSLMWALGINTGLRVSDLLALRVRDVWFRGAAVEHLKLRDKKTGKLTRRYLVPSVRELVASYCDGRRPERYLFLSRQGRNRPITRSRADQVLKNAAKACRVPEVGTHSMRKTFGYQHYQQHNDLTLLMELLNHASEKETRKYIGITQDVMDDSLKGFDAMGGDDD</sequence>
<keyword evidence="1" id="KW-0229">DNA integration</keyword>
<feature type="domain" description="Tyr recombinase" evidence="3">
    <location>
        <begin position="2"/>
        <end position="181"/>
    </location>
</feature>
<dbReference type="GO" id="GO:0003677">
    <property type="term" value="F:DNA binding"/>
    <property type="evidence" value="ECO:0007669"/>
    <property type="project" value="InterPro"/>
</dbReference>
<gene>
    <name evidence="4" type="ORF">F3N42_03725</name>
</gene>
<evidence type="ECO:0000313" key="4">
    <source>
        <dbReference type="EMBL" id="KAA9133471.1"/>
    </source>
</evidence>
<comment type="caution">
    <text evidence="4">The sequence shown here is derived from an EMBL/GenBank/DDBJ whole genome shotgun (WGS) entry which is preliminary data.</text>
</comment>